<protein>
    <submittedName>
        <fullName evidence="2">Uncharacterized protein</fullName>
    </submittedName>
</protein>
<dbReference type="EMBL" id="CAUYUJ010018320">
    <property type="protein sequence ID" value="CAK0882653.1"/>
    <property type="molecule type" value="Genomic_DNA"/>
</dbReference>
<feature type="non-terminal residue" evidence="2">
    <location>
        <position position="1"/>
    </location>
</feature>
<feature type="transmembrane region" description="Helical" evidence="1">
    <location>
        <begin position="35"/>
        <end position="56"/>
    </location>
</feature>
<proteinExistence type="predicted"/>
<comment type="caution">
    <text evidence="2">The sequence shown here is derived from an EMBL/GenBank/DDBJ whole genome shotgun (WGS) entry which is preliminary data.</text>
</comment>
<organism evidence="2 3">
    <name type="scientific">Prorocentrum cordatum</name>
    <dbReference type="NCBI Taxonomy" id="2364126"/>
    <lineage>
        <taxon>Eukaryota</taxon>
        <taxon>Sar</taxon>
        <taxon>Alveolata</taxon>
        <taxon>Dinophyceae</taxon>
        <taxon>Prorocentrales</taxon>
        <taxon>Prorocentraceae</taxon>
        <taxon>Prorocentrum</taxon>
    </lineage>
</organism>
<evidence type="ECO:0000313" key="3">
    <source>
        <dbReference type="Proteomes" id="UP001189429"/>
    </source>
</evidence>
<gene>
    <name evidence="2" type="ORF">PCOR1329_LOCUS65103</name>
</gene>
<keyword evidence="1" id="KW-0812">Transmembrane</keyword>
<dbReference type="Proteomes" id="UP001189429">
    <property type="component" value="Unassembled WGS sequence"/>
</dbReference>
<evidence type="ECO:0000313" key="2">
    <source>
        <dbReference type="EMBL" id="CAK0882653.1"/>
    </source>
</evidence>
<keyword evidence="3" id="KW-1185">Reference proteome</keyword>
<accession>A0ABN9W8X7</accession>
<reference evidence="2" key="1">
    <citation type="submission" date="2023-10" db="EMBL/GenBank/DDBJ databases">
        <authorList>
            <person name="Chen Y."/>
            <person name="Shah S."/>
            <person name="Dougan E. K."/>
            <person name="Thang M."/>
            <person name="Chan C."/>
        </authorList>
    </citation>
    <scope>NUCLEOTIDE SEQUENCE [LARGE SCALE GENOMIC DNA]</scope>
</reference>
<keyword evidence="1" id="KW-0472">Membrane</keyword>
<keyword evidence="1" id="KW-1133">Transmembrane helix</keyword>
<name>A0ABN9W8X7_9DINO</name>
<evidence type="ECO:0000256" key="1">
    <source>
        <dbReference type="SAM" id="Phobius"/>
    </source>
</evidence>
<sequence>EAAAAGAACAACAVGAAGASGAARAAGFAADAAAAAATVGLWSAVAAFAWVAKLAASAAAPLGAMLGLVPGGGLGAARNDFGDQKNTAGFWDHAGLQADSLSTAARPCWRPRATSCPISPSSCVAAWRHCRTRCASGALLGHRLLRSSCREAFQG</sequence>